<dbReference type="InterPro" id="IPR013087">
    <property type="entry name" value="Znf_C2H2_type"/>
</dbReference>
<dbReference type="EMBL" id="JAGPXC010000003">
    <property type="protein sequence ID" value="KAH6655247.1"/>
    <property type="molecule type" value="Genomic_DNA"/>
</dbReference>
<evidence type="ECO:0000313" key="4">
    <source>
        <dbReference type="Proteomes" id="UP000758603"/>
    </source>
</evidence>
<dbReference type="GO" id="GO:0008270">
    <property type="term" value="F:zinc ion binding"/>
    <property type="evidence" value="ECO:0007669"/>
    <property type="project" value="UniProtKB-KW"/>
</dbReference>
<comment type="caution">
    <text evidence="3">The sequence shown here is derived from an EMBL/GenBank/DDBJ whole genome shotgun (WGS) entry which is preliminary data.</text>
</comment>
<dbReference type="RefSeq" id="XP_045959512.1">
    <property type="nucleotide sequence ID" value="XM_046107076.1"/>
</dbReference>
<name>A0A9P8UN45_9PEZI</name>
<protein>
    <recommendedName>
        <fullName evidence="2">C2H2-type domain-containing protein</fullName>
    </recommendedName>
</protein>
<dbReference type="Proteomes" id="UP000758603">
    <property type="component" value="Unassembled WGS sequence"/>
</dbReference>
<keyword evidence="1" id="KW-0862">Zinc</keyword>
<keyword evidence="4" id="KW-1185">Reference proteome</keyword>
<keyword evidence="1" id="KW-0863">Zinc-finger</keyword>
<dbReference type="AlphaFoldDB" id="A0A9P8UN45"/>
<dbReference type="PROSITE" id="PS00028">
    <property type="entry name" value="ZINC_FINGER_C2H2_1"/>
    <property type="match status" value="1"/>
</dbReference>
<dbReference type="GeneID" id="70135967"/>
<evidence type="ECO:0000259" key="2">
    <source>
        <dbReference type="PROSITE" id="PS50157"/>
    </source>
</evidence>
<reference evidence="3" key="1">
    <citation type="journal article" date="2021" name="Nat. Commun.">
        <title>Genetic determinants of endophytism in the Arabidopsis root mycobiome.</title>
        <authorList>
            <person name="Mesny F."/>
            <person name="Miyauchi S."/>
            <person name="Thiergart T."/>
            <person name="Pickel B."/>
            <person name="Atanasova L."/>
            <person name="Karlsson M."/>
            <person name="Huettel B."/>
            <person name="Barry K.W."/>
            <person name="Haridas S."/>
            <person name="Chen C."/>
            <person name="Bauer D."/>
            <person name="Andreopoulos W."/>
            <person name="Pangilinan J."/>
            <person name="LaButti K."/>
            <person name="Riley R."/>
            <person name="Lipzen A."/>
            <person name="Clum A."/>
            <person name="Drula E."/>
            <person name="Henrissat B."/>
            <person name="Kohler A."/>
            <person name="Grigoriev I.V."/>
            <person name="Martin F.M."/>
            <person name="Hacquard S."/>
        </authorList>
    </citation>
    <scope>NUCLEOTIDE SEQUENCE</scope>
    <source>
        <strain evidence="3">MPI-SDFR-AT-0073</strain>
    </source>
</reference>
<gene>
    <name evidence="3" type="ORF">BKA67DRAFT_657196</name>
</gene>
<sequence length="436" mass="49177">MSTQDVDIFGSRSLARAFALGDIDDPSIPPHLRLHDPITGTPKSKREALPKFKCLLPTCTTTLRSQEELMGHQWQKCHYYCTDCERDYPDLESLGKHNSIVHKQSQDLICPGCEYKSETGAGLIGHVERGECPRIFPSFLHKRRQDQIVFNEALRKMNPANEDFVLTGNMAKMDISDKHRPHTKPDERIPSYKLTTKNFPELGKDLQDYRSGNARVPDLLTGNDMPTHCTPAVGQVENQWNKEQNLLLDIGPSTRPTTRQLETLSVAAPSTRDVNPIERISDPDNPGFSAAVFYHPILQQFVCPHGCKKKHKNARALVAHLKSPAHREDVVFKCPRCLRDYRGMAPALAHAENASRSCNIRETGEFRRFVDHVTGGMLDGLNGKDECLEDGRPRMVVPRAFYEALPLPSHLELGGRKEQAAHLGRGRMAEWEDETH</sequence>
<evidence type="ECO:0000313" key="3">
    <source>
        <dbReference type="EMBL" id="KAH6655247.1"/>
    </source>
</evidence>
<dbReference type="SMART" id="SM00355">
    <property type="entry name" value="ZnF_C2H2"/>
    <property type="match status" value="3"/>
</dbReference>
<feature type="domain" description="C2H2-type" evidence="2">
    <location>
        <begin position="79"/>
        <end position="107"/>
    </location>
</feature>
<dbReference type="PROSITE" id="PS50157">
    <property type="entry name" value="ZINC_FINGER_C2H2_2"/>
    <property type="match status" value="1"/>
</dbReference>
<keyword evidence="1" id="KW-0479">Metal-binding</keyword>
<evidence type="ECO:0000256" key="1">
    <source>
        <dbReference type="PROSITE-ProRule" id="PRU00042"/>
    </source>
</evidence>
<organism evidence="3 4">
    <name type="scientific">Truncatella angustata</name>
    <dbReference type="NCBI Taxonomy" id="152316"/>
    <lineage>
        <taxon>Eukaryota</taxon>
        <taxon>Fungi</taxon>
        <taxon>Dikarya</taxon>
        <taxon>Ascomycota</taxon>
        <taxon>Pezizomycotina</taxon>
        <taxon>Sordariomycetes</taxon>
        <taxon>Xylariomycetidae</taxon>
        <taxon>Amphisphaeriales</taxon>
        <taxon>Sporocadaceae</taxon>
        <taxon>Truncatella</taxon>
    </lineage>
</organism>
<dbReference type="OrthoDB" id="8117402at2759"/>
<proteinExistence type="predicted"/>
<accession>A0A9P8UN45</accession>